<protein>
    <recommendedName>
        <fullName evidence="5">PH domain-containing protein</fullName>
    </recommendedName>
</protein>
<evidence type="ECO:0008006" key="5">
    <source>
        <dbReference type="Google" id="ProtNLM"/>
    </source>
</evidence>
<dbReference type="SUPFAM" id="SSF50729">
    <property type="entry name" value="PH domain-like"/>
    <property type="match status" value="1"/>
</dbReference>
<dbReference type="STRING" id="984485.A0A1E4RH73"/>
<feature type="compositionally biased region" description="Acidic residues" evidence="1">
    <location>
        <begin position="494"/>
        <end position="510"/>
    </location>
</feature>
<dbReference type="EMBL" id="KV454542">
    <property type="protein sequence ID" value="ODV66608.1"/>
    <property type="molecule type" value="Genomic_DNA"/>
</dbReference>
<feature type="region of interest" description="Disordered" evidence="1">
    <location>
        <begin position="477"/>
        <end position="546"/>
    </location>
</feature>
<feature type="region of interest" description="Disordered" evidence="1">
    <location>
        <begin position="28"/>
        <end position="66"/>
    </location>
</feature>
<evidence type="ECO:0000256" key="2">
    <source>
        <dbReference type="SAM" id="SignalP"/>
    </source>
</evidence>
<gene>
    <name evidence="3" type="ORF">HYPBUDRAFT_153364</name>
</gene>
<evidence type="ECO:0000313" key="4">
    <source>
        <dbReference type="Proteomes" id="UP000095085"/>
    </source>
</evidence>
<dbReference type="OrthoDB" id="5865767at2759"/>
<proteinExistence type="predicted"/>
<feature type="signal peptide" evidence="2">
    <location>
        <begin position="1"/>
        <end position="19"/>
    </location>
</feature>
<keyword evidence="2" id="KW-0732">Signal</keyword>
<dbReference type="GeneID" id="30996056"/>
<organism evidence="3 4">
    <name type="scientific">Hyphopichia burtonii NRRL Y-1933</name>
    <dbReference type="NCBI Taxonomy" id="984485"/>
    <lineage>
        <taxon>Eukaryota</taxon>
        <taxon>Fungi</taxon>
        <taxon>Dikarya</taxon>
        <taxon>Ascomycota</taxon>
        <taxon>Saccharomycotina</taxon>
        <taxon>Pichiomycetes</taxon>
        <taxon>Debaryomycetaceae</taxon>
        <taxon>Hyphopichia</taxon>
    </lineage>
</organism>
<name>A0A1E4RH73_9ASCO</name>
<accession>A0A1E4RH73</accession>
<keyword evidence="4" id="KW-1185">Reference proteome</keyword>
<dbReference type="RefSeq" id="XP_020075675.1">
    <property type="nucleotide sequence ID" value="XM_020221507.1"/>
</dbReference>
<dbReference type="Gene3D" id="2.30.29.30">
    <property type="entry name" value="Pleckstrin-homology domain (PH domain)/Phosphotyrosine-binding domain (PTB)"/>
    <property type="match status" value="1"/>
</dbReference>
<dbReference type="PANTHER" id="PTHR37283:SF1">
    <property type="entry name" value="PH DOMAIN-CONTAINING PROTEIN YHR131C"/>
    <property type="match status" value="1"/>
</dbReference>
<feature type="compositionally biased region" description="Low complexity" evidence="1">
    <location>
        <begin position="34"/>
        <end position="54"/>
    </location>
</feature>
<evidence type="ECO:0000313" key="3">
    <source>
        <dbReference type="EMBL" id="ODV66608.1"/>
    </source>
</evidence>
<evidence type="ECO:0000256" key="1">
    <source>
        <dbReference type="SAM" id="MobiDB-lite"/>
    </source>
</evidence>
<sequence>MVLLLMVLLLMVLLLMVLDSNIKRSAIAGGSDTSSSCHSMSRPSSPSESISPSLPVTPASSFGTGSPRASCITSCLPDSGESKVLPPISSPQDEYLQFLEPNPVYPPEYDSLPPGGCPKYQVLSKLPNDCNIPNVEQEQLPQYDPSVYKIGVVSRKIEWLTPYEAAPSRLWKYLIMELNSTQLNFYQIPTNLENHILAFRPTPLNNERNFNKSESIEVDKYNSYLTSDDDLQFLKFCQRLGLLNCPVTSLNHNQGYDDEFYHSLVNNNNPTPITSKSHHRYIKQNKHNHKKLLRSYSLQHSRIGLATDYKKRANVLRLRIESEQLLLNFSTTRDLIYWNMALNTGKDISLDLNDREAPRYRTVPRRRRSNHNPSSSQEISFYQEAFGTSNSSLINLTNDFVSRSRAQSDPYRYNESNKLKNKLSKLKTKLNSSSRSNSNINFSNVKFMTDITIQQYKNNNTNHLEIQNQIEIERKRAATLPTTPSFSITGYNSDGDDNDDNDNDDDEQNDPNESTRTSHDDDEDDIQNLSDLHRSDDEDDDEDEEVEIDVDDDIDNLVPIASHRRYISRCSYSSSSEYKWHPPADKPPLQRRFYRNCLRCIKPLNSQDPWVTRALVKPTTVSPLNLSYLKNSKYCPNQSNSNSLTNLSDANNSNTSLASLVSNNSSIRKKNIFSLPDASLSRIPNHYLKKYTVGTHGLIPTTI</sequence>
<dbReference type="InterPro" id="IPR011993">
    <property type="entry name" value="PH-like_dom_sf"/>
</dbReference>
<reference evidence="4" key="1">
    <citation type="submission" date="2016-05" db="EMBL/GenBank/DDBJ databases">
        <title>Comparative genomics of biotechnologically important yeasts.</title>
        <authorList>
            <consortium name="DOE Joint Genome Institute"/>
            <person name="Riley R."/>
            <person name="Haridas S."/>
            <person name="Wolfe K.H."/>
            <person name="Lopes M.R."/>
            <person name="Hittinger C.T."/>
            <person name="Goker M."/>
            <person name="Salamov A."/>
            <person name="Wisecaver J."/>
            <person name="Long T.M."/>
            <person name="Aerts A.L."/>
            <person name="Barry K."/>
            <person name="Choi C."/>
            <person name="Clum A."/>
            <person name="Coughlan A.Y."/>
            <person name="Deshpande S."/>
            <person name="Douglass A.P."/>
            <person name="Hanson S.J."/>
            <person name="Klenk H.-P."/>
            <person name="Labutti K."/>
            <person name="Lapidus A."/>
            <person name="Lindquist E."/>
            <person name="Lipzen A."/>
            <person name="Meier-Kolthoff J.P."/>
            <person name="Ohm R.A."/>
            <person name="Otillar R.P."/>
            <person name="Pangilinan J."/>
            <person name="Peng Y."/>
            <person name="Rokas A."/>
            <person name="Rosa C.A."/>
            <person name="Scheuner C."/>
            <person name="Sibirny A.A."/>
            <person name="Slot J.C."/>
            <person name="Stielow J.B."/>
            <person name="Sun H."/>
            <person name="Kurtzman C.P."/>
            <person name="Blackwell M."/>
            <person name="Grigoriev I.V."/>
            <person name="Jeffries T.W."/>
        </authorList>
    </citation>
    <scope>NUCLEOTIDE SEQUENCE [LARGE SCALE GENOMIC DNA]</scope>
    <source>
        <strain evidence="4">NRRL Y-1933</strain>
    </source>
</reference>
<feature type="compositionally biased region" description="Polar residues" evidence="1">
    <location>
        <begin position="480"/>
        <end position="491"/>
    </location>
</feature>
<feature type="compositionally biased region" description="Acidic residues" evidence="1">
    <location>
        <begin position="537"/>
        <end position="546"/>
    </location>
</feature>
<dbReference type="PANTHER" id="PTHR37283">
    <property type="entry name" value="PH DOMAIN-CONTAINING PROTEIN YHR131C"/>
    <property type="match status" value="1"/>
</dbReference>
<dbReference type="Proteomes" id="UP000095085">
    <property type="component" value="Unassembled WGS sequence"/>
</dbReference>
<feature type="chain" id="PRO_5009162281" description="PH domain-containing protein" evidence="2">
    <location>
        <begin position="20"/>
        <end position="703"/>
    </location>
</feature>
<dbReference type="AlphaFoldDB" id="A0A1E4RH73"/>